<gene>
    <name evidence="1" type="ORF">QFC20_001061</name>
</gene>
<keyword evidence="2" id="KW-1185">Reference proteome</keyword>
<protein>
    <submittedName>
        <fullName evidence="1">Uncharacterized protein</fullName>
    </submittedName>
</protein>
<reference evidence="1" key="1">
    <citation type="submission" date="2023-04" db="EMBL/GenBank/DDBJ databases">
        <title>Draft Genome sequencing of Naganishia species isolated from polar environments using Oxford Nanopore Technology.</title>
        <authorList>
            <person name="Leo P."/>
            <person name="Venkateswaran K."/>
        </authorList>
    </citation>
    <scope>NUCLEOTIDE SEQUENCE</scope>
    <source>
        <strain evidence="1">MNA-CCFEE 5262</strain>
    </source>
</reference>
<sequence>MAQQPAANTTRDEIDFIFGQRRIFLPERTPEGPASSQEIKEWTGQHIRGYRRIRAEQATLATEAATRDLTQEAINREEQRLDTELESIEAKITGGLREGLRQKCQEALSRTAGENSTFCRYINTAGEPASLPVDTVLRFLGTNDCVAELVDFMTSNAGLPLRPKEDATRVLTIDEGRRLFGQNAGVRRETAKDIKLTELDYALATLMWGKTTPGDEEGDDDVLLNLVRSTQPRSKYHHLKIIGLRALFITIMRETRSARWASVKVSDVPTRFLRPCTFENNGCAIALIRAAMAFMRQPASFMATAITGTDGTILGPDPLPEDSGWQHMWRGGPADSELGKDQAEGFTDVAQTTLILAYRLIIAAQEGVIRQPQAIPDERHRGSFASHGFPGTIPECDISWYFYPTVLQEAWKPWIFVPKFELDPKILYYAIHRQEYNDGRNLDHHVVRRQPVPVRRARATLNAIRRTCTRRRAVNNR</sequence>
<dbReference type="EMBL" id="JASBWS010000006">
    <property type="protein sequence ID" value="KAJ9115194.1"/>
    <property type="molecule type" value="Genomic_DNA"/>
</dbReference>
<evidence type="ECO:0000313" key="1">
    <source>
        <dbReference type="EMBL" id="KAJ9115194.1"/>
    </source>
</evidence>
<proteinExistence type="predicted"/>
<accession>A0ACC2WTV0</accession>
<name>A0ACC2WTV0_9TREE</name>
<evidence type="ECO:0000313" key="2">
    <source>
        <dbReference type="Proteomes" id="UP001230649"/>
    </source>
</evidence>
<comment type="caution">
    <text evidence="1">The sequence shown here is derived from an EMBL/GenBank/DDBJ whole genome shotgun (WGS) entry which is preliminary data.</text>
</comment>
<organism evidence="1 2">
    <name type="scientific">Naganishia adeliensis</name>
    <dbReference type="NCBI Taxonomy" id="92952"/>
    <lineage>
        <taxon>Eukaryota</taxon>
        <taxon>Fungi</taxon>
        <taxon>Dikarya</taxon>
        <taxon>Basidiomycota</taxon>
        <taxon>Agaricomycotina</taxon>
        <taxon>Tremellomycetes</taxon>
        <taxon>Filobasidiales</taxon>
        <taxon>Filobasidiaceae</taxon>
        <taxon>Naganishia</taxon>
    </lineage>
</organism>
<dbReference type="Proteomes" id="UP001230649">
    <property type="component" value="Unassembled WGS sequence"/>
</dbReference>